<evidence type="ECO:0000313" key="2">
    <source>
        <dbReference type="Proteomes" id="UP001218188"/>
    </source>
</evidence>
<proteinExistence type="predicted"/>
<sequence>MPAFHFNICCAHRVQPVVKRPKKILREEEKEEAKVKREINRRLRKRRVEWVATLPGPWVEVRRPSAISRARTYVMYKSDAKQAFGLTETEILTLRRESMPQSSKTYFALEDARTLQRRKFEALALLSAEPTGTWRVLEATTSSGCRRKANFYEIHDGDALLYERRYLNAPRRTKAGATAKMAS</sequence>
<name>A0AAD6WP96_9AGAR</name>
<dbReference type="EMBL" id="JARJCM010000219">
    <property type="protein sequence ID" value="KAJ7021968.1"/>
    <property type="molecule type" value="Genomic_DNA"/>
</dbReference>
<evidence type="ECO:0000313" key="1">
    <source>
        <dbReference type="EMBL" id="KAJ7021968.1"/>
    </source>
</evidence>
<comment type="caution">
    <text evidence="1">The sequence shown here is derived from an EMBL/GenBank/DDBJ whole genome shotgun (WGS) entry which is preliminary data.</text>
</comment>
<reference evidence="1" key="1">
    <citation type="submission" date="2023-03" db="EMBL/GenBank/DDBJ databases">
        <title>Massive genome expansion in bonnet fungi (Mycena s.s.) driven by repeated elements and novel gene families across ecological guilds.</title>
        <authorList>
            <consortium name="Lawrence Berkeley National Laboratory"/>
            <person name="Harder C.B."/>
            <person name="Miyauchi S."/>
            <person name="Viragh M."/>
            <person name="Kuo A."/>
            <person name="Thoen E."/>
            <person name="Andreopoulos B."/>
            <person name="Lu D."/>
            <person name="Skrede I."/>
            <person name="Drula E."/>
            <person name="Henrissat B."/>
            <person name="Morin E."/>
            <person name="Kohler A."/>
            <person name="Barry K."/>
            <person name="LaButti K."/>
            <person name="Morin E."/>
            <person name="Salamov A."/>
            <person name="Lipzen A."/>
            <person name="Mereny Z."/>
            <person name="Hegedus B."/>
            <person name="Baldrian P."/>
            <person name="Stursova M."/>
            <person name="Weitz H."/>
            <person name="Taylor A."/>
            <person name="Grigoriev I.V."/>
            <person name="Nagy L.G."/>
            <person name="Martin F."/>
            <person name="Kauserud H."/>
        </authorList>
    </citation>
    <scope>NUCLEOTIDE SEQUENCE</scope>
    <source>
        <strain evidence="1">CBHHK200</strain>
    </source>
</reference>
<gene>
    <name evidence="1" type="ORF">C8F04DRAFT_1273082</name>
</gene>
<protein>
    <submittedName>
        <fullName evidence="1">Uncharacterized protein</fullName>
    </submittedName>
</protein>
<keyword evidence="2" id="KW-1185">Reference proteome</keyword>
<dbReference type="Proteomes" id="UP001218188">
    <property type="component" value="Unassembled WGS sequence"/>
</dbReference>
<accession>A0AAD6WP96</accession>
<dbReference type="AlphaFoldDB" id="A0AAD6WP96"/>
<organism evidence="1 2">
    <name type="scientific">Mycena alexandri</name>
    <dbReference type="NCBI Taxonomy" id="1745969"/>
    <lineage>
        <taxon>Eukaryota</taxon>
        <taxon>Fungi</taxon>
        <taxon>Dikarya</taxon>
        <taxon>Basidiomycota</taxon>
        <taxon>Agaricomycotina</taxon>
        <taxon>Agaricomycetes</taxon>
        <taxon>Agaricomycetidae</taxon>
        <taxon>Agaricales</taxon>
        <taxon>Marasmiineae</taxon>
        <taxon>Mycenaceae</taxon>
        <taxon>Mycena</taxon>
    </lineage>
</organism>